<evidence type="ECO:0000313" key="3">
    <source>
        <dbReference type="Proteomes" id="UP000467105"/>
    </source>
</evidence>
<dbReference type="AlphaFoldDB" id="A0A7I7YRY2"/>
<feature type="compositionally biased region" description="Basic and acidic residues" evidence="1">
    <location>
        <begin position="1"/>
        <end position="17"/>
    </location>
</feature>
<dbReference type="Proteomes" id="UP000467105">
    <property type="component" value="Chromosome"/>
</dbReference>
<gene>
    <name evidence="2" type="ORF">MPRM_07720</name>
</gene>
<protein>
    <submittedName>
        <fullName evidence="2">Uncharacterized protein</fullName>
    </submittedName>
</protein>
<feature type="region of interest" description="Disordered" evidence="1">
    <location>
        <begin position="1"/>
        <end position="22"/>
    </location>
</feature>
<reference evidence="2 3" key="1">
    <citation type="journal article" date="2019" name="Emerg. Microbes Infect.">
        <title>Comprehensive subspecies identification of 175 nontuberculous mycobacteria species based on 7547 genomic profiles.</title>
        <authorList>
            <person name="Matsumoto Y."/>
            <person name="Kinjo T."/>
            <person name="Motooka D."/>
            <person name="Nabeya D."/>
            <person name="Jung N."/>
            <person name="Uechi K."/>
            <person name="Horii T."/>
            <person name="Iida T."/>
            <person name="Fujita J."/>
            <person name="Nakamura S."/>
        </authorList>
    </citation>
    <scope>NUCLEOTIDE SEQUENCE [LARGE SCALE GENOMIC DNA]</scope>
    <source>
        <strain evidence="2 3">JCM 14742</strain>
    </source>
</reference>
<organism evidence="2 3">
    <name type="scientific">Mycobacterium parmense</name>
    <dbReference type="NCBI Taxonomy" id="185642"/>
    <lineage>
        <taxon>Bacteria</taxon>
        <taxon>Bacillati</taxon>
        <taxon>Actinomycetota</taxon>
        <taxon>Actinomycetes</taxon>
        <taxon>Mycobacteriales</taxon>
        <taxon>Mycobacteriaceae</taxon>
        <taxon>Mycobacterium</taxon>
        <taxon>Mycobacterium simiae complex</taxon>
    </lineage>
</organism>
<evidence type="ECO:0000313" key="2">
    <source>
        <dbReference type="EMBL" id="BBZ43491.1"/>
    </source>
</evidence>
<keyword evidence="3" id="KW-1185">Reference proteome</keyword>
<sequence>MRSRGGRGDARGPEGRDAVFAGQTALQADVVRHEPGTATDGTPVDEPFVTLDWTFTLAAE</sequence>
<evidence type="ECO:0000256" key="1">
    <source>
        <dbReference type="SAM" id="MobiDB-lite"/>
    </source>
</evidence>
<dbReference type="EMBL" id="AP022614">
    <property type="protein sequence ID" value="BBZ43491.1"/>
    <property type="molecule type" value="Genomic_DNA"/>
</dbReference>
<name>A0A7I7YRY2_9MYCO</name>
<accession>A0A7I7YRY2</accession>
<proteinExistence type="predicted"/>